<dbReference type="PANTHER" id="PTHR38700:SF1">
    <property type="entry name" value="PH DOMAIN-CONTAINING PROTEIN"/>
    <property type="match status" value="1"/>
</dbReference>
<feature type="compositionally biased region" description="Basic and acidic residues" evidence="1">
    <location>
        <begin position="640"/>
        <end position="650"/>
    </location>
</feature>
<dbReference type="InterPro" id="IPR001849">
    <property type="entry name" value="PH_domain"/>
</dbReference>
<feature type="region of interest" description="Disordered" evidence="1">
    <location>
        <begin position="553"/>
        <end position="656"/>
    </location>
</feature>
<feature type="region of interest" description="Disordered" evidence="1">
    <location>
        <begin position="384"/>
        <end position="534"/>
    </location>
</feature>
<dbReference type="SUPFAM" id="SSF50729">
    <property type="entry name" value="PH domain-like"/>
    <property type="match status" value="1"/>
</dbReference>
<dbReference type="Proteomes" id="UP000654370">
    <property type="component" value="Unassembled WGS sequence"/>
</dbReference>
<sequence>MQSSDDDSDDMPVALSHQLRRTKQQGPPSQTDRRHLARAKTMNSSSTSRNQGNLTRSNTEHHRSRGHREERPVPESSRKVDDDNNDDSPVRGRGTERNDRGAIANKPGKIRTHDVRNIQADLHRLQLASVQKIASRIYVIDSSKYVNLQLTSLMTTAMVLESLRERAVIDQEQSWTLFELANKVGVERPLRDWEIVTDILSTWDQDEKNALLVKKYSYKPTLTPESVLGKNEFVPPSGHLYFEYKRGKWHKRSFTVKGNGIYLSRESKKTGDAPIVPLANVDVYTLTIPIKKAPTPFGFILKAQQKARIFENPEDFVFSFCAEDMEQLKLWVLGLRQNLAFYASNPARLLSPLKPLELPPLPQSVVHKVLSPSENTPLIDQQQLLNSDPEPKPIPSVSSEISKGSASKIHRSATLLERSMQTERIDDGNKVSVRRYKSTRDIKSSSRQAEPLVVGNDVETDYRRQPDMPPAKPIMLRPSKSLGTRRTANSSRHQDHSADVPRIGRSEDRRQLDKGNISATNERYSPIQPDDGSSLLKLNENFQFSDGSLLQQASDTVVPRGRSKSISRDPRRVRSQSRPRHASVSDNNEQGSSATRSKSLRRKPTVKGANDREPEAHPPLPKASGEDGPLLQLDLTPEASHTKALRDRQVKPLITF</sequence>
<dbReference type="Gene3D" id="3.10.20.90">
    <property type="entry name" value="Phosphatidylinositol 3-kinase Catalytic Subunit, Chain A, domain 1"/>
    <property type="match status" value="1"/>
</dbReference>
<accession>A0A8H7PDL4</accession>
<dbReference type="PROSITE" id="PS50003">
    <property type="entry name" value="PH_DOMAIN"/>
    <property type="match status" value="1"/>
</dbReference>
<gene>
    <name evidence="4" type="ORF">INT43_008140</name>
</gene>
<dbReference type="GO" id="GO:0007165">
    <property type="term" value="P:signal transduction"/>
    <property type="evidence" value="ECO:0007669"/>
    <property type="project" value="InterPro"/>
</dbReference>
<evidence type="ECO:0000313" key="5">
    <source>
        <dbReference type="Proteomes" id="UP000654370"/>
    </source>
</evidence>
<feature type="compositionally biased region" description="Polar residues" evidence="1">
    <location>
        <begin position="41"/>
        <end position="57"/>
    </location>
</feature>
<feature type="compositionally biased region" description="Basic and acidic residues" evidence="1">
    <location>
        <begin position="420"/>
        <end position="429"/>
    </location>
</feature>
<comment type="caution">
    <text evidence="4">The sequence shown here is derived from an EMBL/GenBank/DDBJ whole genome shotgun (WGS) entry which is preliminary data.</text>
</comment>
<dbReference type="Pfam" id="PF21989">
    <property type="entry name" value="RA_2"/>
    <property type="match status" value="1"/>
</dbReference>
<evidence type="ECO:0000256" key="1">
    <source>
        <dbReference type="SAM" id="MobiDB-lite"/>
    </source>
</evidence>
<keyword evidence="5" id="KW-1185">Reference proteome</keyword>
<dbReference type="PROSITE" id="PS50200">
    <property type="entry name" value="RA"/>
    <property type="match status" value="1"/>
</dbReference>
<feature type="domain" description="Ras-associating" evidence="3">
    <location>
        <begin position="145"/>
        <end position="218"/>
    </location>
</feature>
<dbReference type="SUPFAM" id="SSF54236">
    <property type="entry name" value="Ubiquitin-like"/>
    <property type="match status" value="1"/>
</dbReference>
<dbReference type="InterPro" id="IPR029071">
    <property type="entry name" value="Ubiquitin-like_domsf"/>
</dbReference>
<dbReference type="InterPro" id="IPR011993">
    <property type="entry name" value="PH-like_dom_sf"/>
</dbReference>
<feature type="compositionally biased region" description="Acidic residues" evidence="1">
    <location>
        <begin position="1"/>
        <end position="10"/>
    </location>
</feature>
<dbReference type="SMART" id="SM00233">
    <property type="entry name" value="PH"/>
    <property type="match status" value="1"/>
</dbReference>
<feature type="compositionally biased region" description="Basic and acidic residues" evidence="1">
    <location>
        <begin position="492"/>
        <end position="513"/>
    </location>
</feature>
<dbReference type="InterPro" id="IPR000159">
    <property type="entry name" value="RA_dom"/>
</dbReference>
<evidence type="ECO:0000313" key="4">
    <source>
        <dbReference type="EMBL" id="KAG2171760.1"/>
    </source>
</evidence>
<dbReference type="Pfam" id="PF00169">
    <property type="entry name" value="PH"/>
    <property type="match status" value="1"/>
</dbReference>
<feature type="compositionally biased region" description="Polar residues" evidence="1">
    <location>
        <begin position="584"/>
        <end position="597"/>
    </location>
</feature>
<reference evidence="4" key="1">
    <citation type="submission" date="2020-12" db="EMBL/GenBank/DDBJ databases">
        <title>Metabolic potential, ecology and presence of endohyphal bacteria is reflected in genomic diversity of Mucoromycotina.</title>
        <authorList>
            <person name="Muszewska A."/>
            <person name="Okrasinska A."/>
            <person name="Steczkiewicz K."/>
            <person name="Drgas O."/>
            <person name="Orlowska M."/>
            <person name="Perlinska-Lenart U."/>
            <person name="Aleksandrzak-Piekarczyk T."/>
            <person name="Szatraj K."/>
            <person name="Zielenkiewicz U."/>
            <person name="Pilsyk S."/>
            <person name="Malc E."/>
            <person name="Mieczkowski P."/>
            <person name="Kruszewska J.S."/>
            <person name="Biernat P."/>
            <person name="Pawlowska J."/>
        </authorList>
    </citation>
    <scope>NUCLEOTIDE SEQUENCE</scope>
    <source>
        <strain evidence="4">WA0000067209</strain>
    </source>
</reference>
<name>A0A8H7PDL4_MORIS</name>
<feature type="domain" description="PH" evidence="2">
    <location>
        <begin position="233"/>
        <end position="340"/>
    </location>
</feature>
<dbReference type="PANTHER" id="PTHR38700">
    <property type="entry name" value="YALI0E22418P"/>
    <property type="match status" value="1"/>
</dbReference>
<evidence type="ECO:0000259" key="2">
    <source>
        <dbReference type="PROSITE" id="PS50003"/>
    </source>
</evidence>
<dbReference type="AlphaFoldDB" id="A0A8H7PDL4"/>
<evidence type="ECO:0000259" key="3">
    <source>
        <dbReference type="PROSITE" id="PS50200"/>
    </source>
</evidence>
<feature type="compositionally biased region" description="Polar residues" evidence="1">
    <location>
        <begin position="396"/>
        <end position="405"/>
    </location>
</feature>
<evidence type="ECO:0008006" key="6">
    <source>
        <dbReference type="Google" id="ProtNLM"/>
    </source>
</evidence>
<feature type="compositionally biased region" description="Basic and acidic residues" evidence="1">
    <location>
        <begin position="67"/>
        <end position="100"/>
    </location>
</feature>
<dbReference type="EMBL" id="JAEPQZ010000019">
    <property type="protein sequence ID" value="KAG2171760.1"/>
    <property type="molecule type" value="Genomic_DNA"/>
</dbReference>
<dbReference type="Gene3D" id="2.30.29.30">
    <property type="entry name" value="Pleckstrin-homology domain (PH domain)/Phosphotyrosine-binding domain (PTB)"/>
    <property type="match status" value="1"/>
</dbReference>
<proteinExistence type="predicted"/>
<dbReference type="OrthoDB" id="43122at2759"/>
<organism evidence="4 5">
    <name type="scientific">Mortierella isabellina</name>
    <name type="common">Filamentous fungus</name>
    <name type="synonym">Umbelopsis isabellina</name>
    <dbReference type="NCBI Taxonomy" id="91625"/>
    <lineage>
        <taxon>Eukaryota</taxon>
        <taxon>Fungi</taxon>
        <taxon>Fungi incertae sedis</taxon>
        <taxon>Mucoromycota</taxon>
        <taxon>Mucoromycotina</taxon>
        <taxon>Umbelopsidomycetes</taxon>
        <taxon>Umbelopsidales</taxon>
        <taxon>Umbelopsidaceae</taxon>
        <taxon>Umbelopsis</taxon>
    </lineage>
</organism>
<feature type="compositionally biased region" description="Polar residues" evidence="1">
    <location>
        <begin position="481"/>
        <end position="491"/>
    </location>
</feature>
<protein>
    <recommendedName>
        <fullName evidence="6">PH domain-containing protein</fullName>
    </recommendedName>
</protein>
<feature type="region of interest" description="Disordered" evidence="1">
    <location>
        <begin position="1"/>
        <end position="111"/>
    </location>
</feature>